<dbReference type="AlphaFoldDB" id="B3S6T7"/>
<dbReference type="InterPro" id="IPR013926">
    <property type="entry name" value="CGI121/TPRKB"/>
</dbReference>
<dbReference type="STRING" id="10228.B3S6T7"/>
<evidence type="ECO:0000313" key="7">
    <source>
        <dbReference type="EMBL" id="EDV21816.1"/>
    </source>
</evidence>
<evidence type="ECO:0008006" key="9">
    <source>
        <dbReference type="Google" id="ProtNLM"/>
    </source>
</evidence>
<comment type="subcellular location">
    <subcellularLocation>
        <location evidence="1">Nucleus</location>
    </subcellularLocation>
</comment>
<accession>B3S6T7</accession>
<protein>
    <recommendedName>
        <fullName evidence="9">EKC/KEOPS complex subunit cgi121</fullName>
    </recommendedName>
</protein>
<dbReference type="SUPFAM" id="SSF143870">
    <property type="entry name" value="PF0523-like"/>
    <property type="match status" value="1"/>
</dbReference>
<dbReference type="OrthoDB" id="329139at2759"/>
<name>B3S6T7_TRIAD</name>
<gene>
    <name evidence="7" type="ORF">TRIADDRAFT_59924</name>
</gene>
<evidence type="ECO:0000256" key="3">
    <source>
        <dbReference type="ARBA" id="ARBA00022694"/>
    </source>
</evidence>
<dbReference type="OMA" id="RATTHIA"/>
<sequence length="213" mass="23261">MTSKIDVTMTSSSSPPVLGSEHLPTGTTPLPQWSAIGNSPRMSLKLNGKYWLHIALFCQVTNLEELKQGLIDNKISAAFINPALIVGIFQLSVAAFKAAHLQDINKMKTRNVHSELLYSLSPSKNIAGSFKKFGLSNDSNAVIVAVIDTDSEENSSKFQMAIQAVKGERIGIEKINDFSKYEDIKKIYSITDAELNTTDLVDAVVNKMAVKDA</sequence>
<dbReference type="EMBL" id="DS985252">
    <property type="protein sequence ID" value="EDV21816.1"/>
    <property type="molecule type" value="Genomic_DNA"/>
</dbReference>
<dbReference type="RefSeq" id="XP_002115964.1">
    <property type="nucleotide sequence ID" value="XM_002115928.1"/>
</dbReference>
<dbReference type="GeneID" id="6757039"/>
<keyword evidence="4 5" id="KW-0539">Nucleus</keyword>
<dbReference type="NCBIfam" id="NF011465">
    <property type="entry name" value="PRK14886.1-1"/>
    <property type="match status" value="1"/>
</dbReference>
<evidence type="ECO:0000256" key="6">
    <source>
        <dbReference type="SAM" id="MobiDB-lite"/>
    </source>
</evidence>
<dbReference type="Proteomes" id="UP000009022">
    <property type="component" value="Unassembled WGS sequence"/>
</dbReference>
<evidence type="ECO:0000256" key="5">
    <source>
        <dbReference type="RuleBase" id="RU004398"/>
    </source>
</evidence>
<dbReference type="CTD" id="6757039"/>
<evidence type="ECO:0000256" key="4">
    <source>
        <dbReference type="ARBA" id="ARBA00023242"/>
    </source>
</evidence>
<dbReference type="Gene3D" id="3.30.2380.10">
    <property type="entry name" value="CGI121/TPRKB"/>
    <property type="match status" value="1"/>
</dbReference>
<evidence type="ECO:0000256" key="2">
    <source>
        <dbReference type="ARBA" id="ARBA00005546"/>
    </source>
</evidence>
<dbReference type="InParanoid" id="B3S6T7"/>
<keyword evidence="3" id="KW-0819">tRNA processing</keyword>
<dbReference type="PANTHER" id="PTHR15840:SF10">
    <property type="entry name" value="EKC_KEOPS COMPLEX SUBUNIT TPRKB"/>
    <property type="match status" value="1"/>
</dbReference>
<dbReference type="Pfam" id="PF08617">
    <property type="entry name" value="CGI-121"/>
    <property type="match status" value="1"/>
</dbReference>
<dbReference type="InterPro" id="IPR036504">
    <property type="entry name" value="CGI121/TPRKB_sf"/>
</dbReference>
<proteinExistence type="inferred from homology"/>
<feature type="region of interest" description="Disordered" evidence="6">
    <location>
        <begin position="1"/>
        <end position="23"/>
    </location>
</feature>
<dbReference type="KEGG" id="tad:TRIADDRAFT_59924"/>
<dbReference type="GO" id="GO:0000408">
    <property type="term" value="C:EKC/KEOPS complex"/>
    <property type="evidence" value="ECO:0000318"/>
    <property type="project" value="GO_Central"/>
</dbReference>
<reference evidence="7 8" key="1">
    <citation type="journal article" date="2008" name="Nature">
        <title>The Trichoplax genome and the nature of placozoans.</title>
        <authorList>
            <person name="Srivastava M."/>
            <person name="Begovic E."/>
            <person name="Chapman J."/>
            <person name="Putnam N.H."/>
            <person name="Hellsten U."/>
            <person name="Kawashima T."/>
            <person name="Kuo A."/>
            <person name="Mitros T."/>
            <person name="Salamov A."/>
            <person name="Carpenter M.L."/>
            <person name="Signorovitch A.Y."/>
            <person name="Moreno M.A."/>
            <person name="Kamm K."/>
            <person name="Grimwood J."/>
            <person name="Schmutz J."/>
            <person name="Shapiro H."/>
            <person name="Grigoriev I.V."/>
            <person name="Buss L.W."/>
            <person name="Schierwater B."/>
            <person name="Dellaporta S.L."/>
            <person name="Rokhsar D.S."/>
        </authorList>
    </citation>
    <scope>NUCLEOTIDE SEQUENCE [LARGE SCALE GENOMIC DNA]</scope>
    <source>
        <strain evidence="7 8">Grell-BS-1999</strain>
    </source>
</reference>
<feature type="compositionally biased region" description="Polar residues" evidence="6">
    <location>
        <begin position="1"/>
        <end position="15"/>
    </location>
</feature>
<dbReference type="GO" id="GO:0005634">
    <property type="term" value="C:nucleus"/>
    <property type="evidence" value="ECO:0000318"/>
    <property type="project" value="GO_Central"/>
</dbReference>
<dbReference type="GO" id="GO:0002949">
    <property type="term" value="P:tRNA threonylcarbamoyladenosine modification"/>
    <property type="evidence" value="ECO:0000318"/>
    <property type="project" value="GO_Central"/>
</dbReference>
<evidence type="ECO:0000313" key="8">
    <source>
        <dbReference type="Proteomes" id="UP000009022"/>
    </source>
</evidence>
<dbReference type="GO" id="GO:0005829">
    <property type="term" value="C:cytosol"/>
    <property type="evidence" value="ECO:0000318"/>
    <property type="project" value="GO_Central"/>
</dbReference>
<organism evidence="7 8">
    <name type="scientific">Trichoplax adhaerens</name>
    <name type="common">Trichoplax reptans</name>
    <dbReference type="NCBI Taxonomy" id="10228"/>
    <lineage>
        <taxon>Eukaryota</taxon>
        <taxon>Metazoa</taxon>
        <taxon>Placozoa</taxon>
        <taxon>Uniplacotomia</taxon>
        <taxon>Trichoplacea</taxon>
        <taxon>Trichoplacidae</taxon>
        <taxon>Trichoplax</taxon>
    </lineage>
</organism>
<dbReference type="PhylomeDB" id="B3S6T7"/>
<dbReference type="PANTHER" id="PTHR15840">
    <property type="entry name" value="CGI-121 FAMILY MEMBER"/>
    <property type="match status" value="1"/>
</dbReference>
<evidence type="ECO:0000256" key="1">
    <source>
        <dbReference type="ARBA" id="ARBA00004123"/>
    </source>
</evidence>
<keyword evidence="8" id="KW-1185">Reference proteome</keyword>
<dbReference type="eggNOG" id="KOG4066">
    <property type="taxonomic scope" value="Eukaryota"/>
</dbReference>
<dbReference type="FunCoup" id="B3S6T7">
    <property type="interactions" value="1344"/>
</dbReference>
<comment type="similarity">
    <text evidence="2 5">Belongs to the CGI121/TPRKB family.</text>
</comment>
<dbReference type="HOGENOM" id="CLU_065847_2_0_1"/>